<dbReference type="Proteomes" id="UP001310386">
    <property type="component" value="Unassembled WGS sequence"/>
</dbReference>
<proteinExistence type="predicted"/>
<keyword evidence="3" id="KW-1185">Reference proteome</keyword>
<dbReference type="InterPro" id="IPR036465">
    <property type="entry name" value="vWFA_dom_sf"/>
</dbReference>
<dbReference type="EMBL" id="JAYJLD010000038">
    <property type="protein sequence ID" value="MEB3103520.1"/>
    <property type="molecule type" value="Genomic_DNA"/>
</dbReference>
<dbReference type="PANTHER" id="PTHR33608">
    <property type="entry name" value="BLL2464 PROTEIN"/>
    <property type="match status" value="1"/>
</dbReference>
<dbReference type="Gene3D" id="3.40.50.410">
    <property type="entry name" value="von Willebrand factor, type A domain"/>
    <property type="match status" value="1"/>
</dbReference>
<feature type="domain" description="DUF58" evidence="1">
    <location>
        <begin position="45"/>
        <end position="248"/>
    </location>
</feature>
<organism evidence="2 3">
    <name type="scientific">Ferviditalea candida</name>
    <dbReference type="NCBI Taxonomy" id="3108399"/>
    <lineage>
        <taxon>Bacteria</taxon>
        <taxon>Bacillati</taxon>
        <taxon>Bacillota</taxon>
        <taxon>Bacilli</taxon>
        <taxon>Bacillales</taxon>
        <taxon>Paenibacillaceae</taxon>
        <taxon>Ferviditalea</taxon>
    </lineage>
</organism>
<name>A0ABU5ZM04_9BACL</name>
<sequence>MSYLLDPSFLRRLERMQVVSRRMMSGSHMGKRRSRSLGSSLEFADFRSYYPGDDLRQLDWNAYARLGKLLLKTFLDERELHITLYLDCSLSMNYGSPSKFAQAVQLAAALGYVSLQHLDRVSVYAFEDRVTARQPFLLGKGKSHALFQFLNGLRPGGTGSINRALRSGAAIHGKPGVSVILSDFLFEDGYEAGISFVQASQQEVILVQMLTEEERRPQLQGDLRLIDSETQAGKEIALSPPVLKDYRQSLADFQSSMKAFAARRGMVYVDADPSLPIEDIVFKTFAPMGLIR</sequence>
<dbReference type="InterPro" id="IPR002881">
    <property type="entry name" value="DUF58"/>
</dbReference>
<evidence type="ECO:0000313" key="3">
    <source>
        <dbReference type="Proteomes" id="UP001310386"/>
    </source>
</evidence>
<dbReference type="Pfam" id="PF01882">
    <property type="entry name" value="DUF58"/>
    <property type="match status" value="1"/>
</dbReference>
<reference evidence="2" key="1">
    <citation type="submission" date="2023-12" db="EMBL/GenBank/DDBJ databases">
        <title>Fervidustalea candida gen. nov., sp. nov., a novel member of the family Paenibacillaceae isolated from a geothermal area.</title>
        <authorList>
            <person name="Li W.-J."/>
            <person name="Jiao J.-Y."/>
            <person name="Chen Y."/>
        </authorList>
    </citation>
    <scope>NUCLEOTIDE SEQUENCE</scope>
    <source>
        <strain evidence="2">SYSU GA230002</strain>
    </source>
</reference>
<accession>A0ABU5ZM04</accession>
<evidence type="ECO:0000313" key="2">
    <source>
        <dbReference type="EMBL" id="MEB3103520.1"/>
    </source>
</evidence>
<comment type="caution">
    <text evidence="2">The sequence shown here is derived from an EMBL/GenBank/DDBJ whole genome shotgun (WGS) entry which is preliminary data.</text>
</comment>
<dbReference type="SUPFAM" id="SSF53300">
    <property type="entry name" value="vWA-like"/>
    <property type="match status" value="1"/>
</dbReference>
<dbReference type="RefSeq" id="WP_371755647.1">
    <property type="nucleotide sequence ID" value="NZ_JAYJLD010000038.1"/>
</dbReference>
<dbReference type="PANTHER" id="PTHR33608:SF7">
    <property type="entry name" value="DUF58 DOMAIN-CONTAINING PROTEIN"/>
    <property type="match status" value="1"/>
</dbReference>
<protein>
    <submittedName>
        <fullName evidence="2">DUF58 domain-containing protein</fullName>
    </submittedName>
</protein>
<evidence type="ECO:0000259" key="1">
    <source>
        <dbReference type="Pfam" id="PF01882"/>
    </source>
</evidence>
<gene>
    <name evidence="2" type="ORF">VF724_17945</name>
</gene>